<dbReference type="PANTHER" id="PTHR20974:SF0">
    <property type="entry name" value="UPF0585 PROTEIN CG18661"/>
    <property type="match status" value="1"/>
</dbReference>
<dbReference type="PANTHER" id="PTHR20974">
    <property type="entry name" value="UPF0585 PROTEIN CG18661"/>
    <property type="match status" value="1"/>
</dbReference>
<dbReference type="Proteomes" id="UP000190064">
    <property type="component" value="Unassembled WGS sequence"/>
</dbReference>
<dbReference type="InterPro" id="IPR010342">
    <property type="entry name" value="DUF938"/>
</dbReference>
<dbReference type="InterPro" id="IPR029063">
    <property type="entry name" value="SAM-dependent_MTases_sf"/>
</dbReference>
<proteinExistence type="predicted"/>
<dbReference type="GO" id="GO:0032259">
    <property type="term" value="P:methylation"/>
    <property type="evidence" value="ECO:0007669"/>
    <property type="project" value="UniProtKB-KW"/>
</dbReference>
<comment type="caution">
    <text evidence="1">The sequence shown here is derived from an EMBL/GenBank/DDBJ whole genome shotgun (WGS) entry which is preliminary data.</text>
</comment>
<dbReference type="GO" id="GO:0008168">
    <property type="term" value="F:methyltransferase activity"/>
    <property type="evidence" value="ECO:0007669"/>
    <property type="project" value="UniProtKB-KW"/>
</dbReference>
<organism evidence="1 2">
    <name type="scientific">Oceanospirillum linum</name>
    <dbReference type="NCBI Taxonomy" id="966"/>
    <lineage>
        <taxon>Bacteria</taxon>
        <taxon>Pseudomonadati</taxon>
        <taxon>Pseudomonadota</taxon>
        <taxon>Gammaproteobacteria</taxon>
        <taxon>Oceanospirillales</taxon>
        <taxon>Oceanospirillaceae</taxon>
        <taxon>Oceanospirillum</taxon>
    </lineage>
</organism>
<dbReference type="Gene3D" id="3.40.50.150">
    <property type="entry name" value="Vaccinia Virus protein VP39"/>
    <property type="match status" value="1"/>
</dbReference>
<evidence type="ECO:0000313" key="1">
    <source>
        <dbReference type="EMBL" id="OOV88337.1"/>
    </source>
</evidence>
<dbReference type="STRING" id="966.BTA35_0202125"/>
<dbReference type="EMBL" id="MTSD02000001">
    <property type="protein sequence ID" value="OOV88337.1"/>
    <property type="molecule type" value="Genomic_DNA"/>
</dbReference>
<gene>
    <name evidence="1" type="ORF">BTA35_0202125</name>
</gene>
<reference evidence="1" key="1">
    <citation type="submission" date="2017-02" db="EMBL/GenBank/DDBJ databases">
        <title>Draft Genome Sequence of the Salt Water Bacterium Oceanospirillum linum ATCC 11336.</title>
        <authorList>
            <person name="Trachtenberg A.M."/>
            <person name="Carney J.G."/>
            <person name="Linnane J.D."/>
            <person name="Rheaume B.A."/>
            <person name="Pitts N.L."/>
            <person name="Mykles D.L."/>
            <person name="Maclea K.S."/>
        </authorList>
    </citation>
    <scope>NUCLEOTIDE SEQUENCE [LARGE SCALE GENOMIC DNA]</scope>
    <source>
        <strain evidence="1">ATCC 11336</strain>
    </source>
</reference>
<name>A0A1T1HF55_OCELI</name>
<dbReference type="SUPFAM" id="SSF53335">
    <property type="entry name" value="S-adenosyl-L-methionine-dependent methyltransferases"/>
    <property type="match status" value="1"/>
</dbReference>
<evidence type="ECO:0000313" key="2">
    <source>
        <dbReference type="Proteomes" id="UP000190064"/>
    </source>
</evidence>
<keyword evidence="2" id="KW-1185">Reference proteome</keyword>
<dbReference type="Pfam" id="PF06080">
    <property type="entry name" value="DUF938"/>
    <property type="match status" value="1"/>
</dbReference>
<dbReference type="RefSeq" id="WP_077242769.1">
    <property type="nucleotide sequence ID" value="NZ_FXTS01000001.1"/>
</dbReference>
<protein>
    <submittedName>
        <fullName evidence="1">Methylase</fullName>
    </submittedName>
</protein>
<keyword evidence="1" id="KW-0489">Methyltransferase</keyword>
<sequence>MNKPFSQACENNKAPILQVLKRTFSDVSQVLEVGSGTGQHAVYMAEHLPHLQWQPSDQLINLPGVKLWCDEYSGDNLLPPIELDVTQAQWPEIKPDGIFTANTLHIMSWAMVEAFFKGIGSRLQAGGKLCIYGPFNYQGTYTSESNQAFDRFLRDRDPLSGIREFEAVVELAELAGLALVADHRMPANNRLLEWCRIDV</sequence>
<keyword evidence="1" id="KW-0808">Transferase</keyword>
<dbReference type="AlphaFoldDB" id="A0A1T1HF55"/>
<accession>A0A1T1HF55</accession>